<reference evidence="4" key="1">
    <citation type="submission" date="2021-02" db="EMBL/GenBank/DDBJ databases">
        <title>Natronogracilivirga saccharolytica gen. nov. sp. nov. a new anaerobic, haloalkiliphilic carbohydrate-fermenting bacterium from soda lake and proposing of Cyclonatronumiaceae fam. nov. in the phylum Balneolaeota.</title>
        <authorList>
            <person name="Zhilina T.N."/>
            <person name="Sorokin D.Y."/>
            <person name="Zavarzina D.G."/>
            <person name="Toshchakov S.V."/>
            <person name="Kublanov I.V."/>
        </authorList>
    </citation>
    <scope>NUCLEOTIDE SEQUENCE</scope>
    <source>
        <strain evidence="4">Z-1702</strain>
    </source>
</reference>
<evidence type="ECO:0000256" key="2">
    <source>
        <dbReference type="SAM" id="Phobius"/>
    </source>
</evidence>
<feature type="domain" description="DUF4342" evidence="3">
    <location>
        <begin position="4"/>
        <end position="83"/>
    </location>
</feature>
<gene>
    <name evidence="4" type="ORF">NATSA_03120</name>
</gene>
<feature type="region of interest" description="Disordered" evidence="1">
    <location>
        <begin position="90"/>
        <end position="118"/>
    </location>
</feature>
<proteinExistence type="predicted"/>
<evidence type="ECO:0000256" key="1">
    <source>
        <dbReference type="SAM" id="MobiDB-lite"/>
    </source>
</evidence>
<dbReference type="Pfam" id="PF14242">
    <property type="entry name" value="DUF4342"/>
    <property type="match status" value="1"/>
</dbReference>
<keyword evidence="2" id="KW-0472">Membrane</keyword>
<dbReference type="RefSeq" id="WP_210510328.1">
    <property type="nucleotide sequence ID" value="NZ_JAFIDN010000002.1"/>
</dbReference>
<keyword evidence="5" id="KW-1185">Reference proteome</keyword>
<evidence type="ECO:0000313" key="5">
    <source>
        <dbReference type="Proteomes" id="UP000673975"/>
    </source>
</evidence>
<dbReference type="InterPro" id="IPR025642">
    <property type="entry name" value="DUF4342"/>
</dbReference>
<organism evidence="4 5">
    <name type="scientific">Natronogracilivirga saccharolytica</name>
    <dbReference type="NCBI Taxonomy" id="2812953"/>
    <lineage>
        <taxon>Bacteria</taxon>
        <taxon>Pseudomonadati</taxon>
        <taxon>Balneolota</taxon>
        <taxon>Balneolia</taxon>
        <taxon>Balneolales</taxon>
        <taxon>Cyclonatronaceae</taxon>
        <taxon>Natronogracilivirga</taxon>
    </lineage>
</organism>
<feature type="transmembrane region" description="Helical" evidence="2">
    <location>
        <begin position="47"/>
        <end position="73"/>
    </location>
</feature>
<dbReference type="AlphaFoldDB" id="A0A8J7UVY7"/>
<evidence type="ECO:0000259" key="3">
    <source>
        <dbReference type="Pfam" id="PF14242"/>
    </source>
</evidence>
<comment type="caution">
    <text evidence="4">The sequence shown here is derived from an EMBL/GenBank/DDBJ whole genome shotgun (WGS) entry which is preliminary data.</text>
</comment>
<name>A0A8J7UVY7_9BACT</name>
<evidence type="ECO:0000313" key="4">
    <source>
        <dbReference type="EMBL" id="MBP3191649.1"/>
    </source>
</evidence>
<dbReference type="Proteomes" id="UP000673975">
    <property type="component" value="Unassembled WGS sequence"/>
</dbReference>
<dbReference type="EMBL" id="JAFIDN010000002">
    <property type="protein sequence ID" value="MBP3191649.1"/>
    <property type="molecule type" value="Genomic_DNA"/>
</dbReference>
<sequence>MRHDIVEEIRVSGAELVDKVRNLVREGSIRRLVIINNKDEVVFELPLALGVAGVGGAFALAPILSSVAAYALFVNDTRILVERSRDAGNSNLNNGLSSHQDQGKANTHHTRSSASGRDPYEIDVDFEVLD</sequence>
<accession>A0A8J7UVY7</accession>
<keyword evidence="2" id="KW-1133">Transmembrane helix</keyword>
<protein>
    <submittedName>
        <fullName evidence="4">DUF4342 domain-containing protein</fullName>
    </submittedName>
</protein>
<keyword evidence="2" id="KW-0812">Transmembrane</keyword>